<protein>
    <recommendedName>
        <fullName evidence="3">F-box domain-containing protein</fullName>
    </recommendedName>
</protein>
<dbReference type="Proteomes" id="UP000030672">
    <property type="component" value="Unassembled WGS sequence"/>
</dbReference>
<dbReference type="GeneID" id="63921041"/>
<evidence type="ECO:0000313" key="1">
    <source>
        <dbReference type="EMBL" id="KEQ65032.1"/>
    </source>
</evidence>
<dbReference type="HOGENOM" id="CLU_547575_0_0_1"/>
<dbReference type="STRING" id="1043003.A0A074W519"/>
<dbReference type="EMBL" id="KL584827">
    <property type="protein sequence ID" value="KEQ65032.1"/>
    <property type="molecule type" value="Genomic_DNA"/>
</dbReference>
<keyword evidence="2" id="KW-1185">Reference proteome</keyword>
<accession>A0A074W519</accession>
<dbReference type="AlphaFoldDB" id="A0A074W519"/>
<gene>
    <name evidence="1" type="ORF">M437DRAFT_82008</name>
</gene>
<proteinExistence type="predicted"/>
<evidence type="ECO:0008006" key="3">
    <source>
        <dbReference type="Google" id="ProtNLM"/>
    </source>
</evidence>
<evidence type="ECO:0000313" key="2">
    <source>
        <dbReference type="Proteomes" id="UP000030672"/>
    </source>
</evidence>
<name>A0A074W519_AURM1</name>
<organism evidence="1 2">
    <name type="scientific">Aureobasidium melanogenum (strain CBS 110374)</name>
    <name type="common">Aureobasidium pullulans var. melanogenum</name>
    <dbReference type="NCBI Taxonomy" id="1043003"/>
    <lineage>
        <taxon>Eukaryota</taxon>
        <taxon>Fungi</taxon>
        <taxon>Dikarya</taxon>
        <taxon>Ascomycota</taxon>
        <taxon>Pezizomycotina</taxon>
        <taxon>Dothideomycetes</taxon>
        <taxon>Dothideomycetidae</taxon>
        <taxon>Dothideales</taxon>
        <taxon>Saccotheciaceae</taxon>
        <taxon>Aureobasidium</taxon>
    </lineage>
</organism>
<dbReference type="RefSeq" id="XP_040882055.1">
    <property type="nucleotide sequence ID" value="XM_041027668.1"/>
</dbReference>
<reference evidence="1 2" key="1">
    <citation type="journal article" date="2014" name="BMC Genomics">
        <title>Genome sequencing of four Aureobasidium pullulans varieties: biotechnological potential, stress tolerance, and description of new species.</title>
        <authorList>
            <person name="Gostin Ar C."/>
            <person name="Ohm R.A."/>
            <person name="Kogej T."/>
            <person name="Sonjak S."/>
            <person name="Turk M."/>
            <person name="Zajc J."/>
            <person name="Zalar P."/>
            <person name="Grube M."/>
            <person name="Sun H."/>
            <person name="Han J."/>
            <person name="Sharma A."/>
            <person name="Chiniquy J."/>
            <person name="Ngan C.Y."/>
            <person name="Lipzen A."/>
            <person name="Barry K."/>
            <person name="Grigoriev I.V."/>
            <person name="Gunde-Cimerman N."/>
        </authorList>
    </citation>
    <scope>NUCLEOTIDE SEQUENCE [LARGE SCALE GENOMIC DNA]</scope>
    <source>
        <strain evidence="1 2">CBS 110374</strain>
    </source>
</reference>
<sequence length="464" mass="51998">MAAELPQEILSIIAAYSAADNQKLANYALVNRAWQAAFEDKIYSTLSVLSPSQTTEIVVGDNLKFKKRGLTLEQFKSATSGPQNWCIARRKAVRRIIYRIAVPHWLDDAREKEDGFFYDNFMRRENDGAFCKGLPPMFEVLSTWGDKDHPISLSIVLQAEHVYTSDQGGEPFTRSYGGFDPLVTTYRASLPSDCSIPIAKCVASLDFPEAWTPAAMGSENGISPSAAFKISAACGGDKLLSMRIPGDYMIPPHDAACEIQERDSTGNNMHLLPTSVRKLDIDWPELDTDEGPVRTSPPTFALQPDALSAALHTVSLQLRELHTEKLHLLPDFFRCSSSCSHHWPNLEMLEILLIPYDIFGINLQYDHEVTGEPKLANDYFDSLYESVGYAARRMPKIKYLMLSFGHEDDVLEVTTLRGRWQVAIESPNGYSLSPRVLEAWKADEGNQHINTKGLFIAEYESWPP</sequence>